<dbReference type="EMBL" id="LZYO01000009">
    <property type="protein sequence ID" value="ODH45000.1"/>
    <property type="molecule type" value="Genomic_DNA"/>
</dbReference>
<sequence>MKRPPRLRTNTGVNASTSSNSILWRFPLLQVNDIRLRAWDVGVQIPGLRILLAFLSSLRTNLQISTSNEDLFPPSPPIPVIDTPDLLKPIPPISTETNLYSNPAFSAPNGTQSQNPQPSTPKHASSKESSSQPLHSPTLAIFTATKEADILSALRLVSDSVAQQRQIAIKSIICHPAIQALSIITFLTIAKLLYTGSPSDLVLMLTLWTLAGLFALLAIRHMVRGYSALAEHVGNWSWLSASSVNGISHRRDEILVTKCGEDIIAVLVLRIAKTVNSTDTVCLRPRFSRRKSSARWTGIIRAWSVRQTDRHQGVGRKLLEEAVAYCRLRTLDGPVFAADHANATLMLPNVFNVKFREHERWAWGFLEAVILEQSGR</sequence>
<organism evidence="3 4">
    <name type="scientific">Paracoccidioides brasiliensis</name>
    <dbReference type="NCBI Taxonomy" id="121759"/>
    <lineage>
        <taxon>Eukaryota</taxon>
        <taxon>Fungi</taxon>
        <taxon>Dikarya</taxon>
        <taxon>Ascomycota</taxon>
        <taxon>Pezizomycotina</taxon>
        <taxon>Eurotiomycetes</taxon>
        <taxon>Eurotiomycetidae</taxon>
        <taxon>Onygenales</taxon>
        <taxon>Ajellomycetaceae</taxon>
        <taxon>Paracoccidioides</taxon>
    </lineage>
</organism>
<accession>A0A1D2JP70</accession>
<feature type="transmembrane region" description="Helical" evidence="2">
    <location>
        <begin position="201"/>
        <end position="219"/>
    </location>
</feature>
<dbReference type="AlphaFoldDB" id="A0A1D2JP70"/>
<dbReference type="Gene3D" id="3.40.630.30">
    <property type="match status" value="1"/>
</dbReference>
<gene>
    <name evidence="3" type="ORF">ACO22_00478</name>
</gene>
<evidence type="ECO:0000256" key="1">
    <source>
        <dbReference type="SAM" id="MobiDB-lite"/>
    </source>
</evidence>
<keyword evidence="2" id="KW-1133">Transmembrane helix</keyword>
<reference evidence="3 4" key="1">
    <citation type="submission" date="2016-06" db="EMBL/GenBank/DDBJ databases">
        <authorList>
            <person name="Kjaerup R.B."/>
            <person name="Dalgaard T.S."/>
            <person name="Juul-Madsen H.R."/>
        </authorList>
    </citation>
    <scope>NUCLEOTIDE SEQUENCE [LARGE SCALE GENOMIC DNA]</scope>
    <source>
        <strain evidence="3 4">Pb300</strain>
    </source>
</reference>
<proteinExistence type="predicted"/>
<comment type="caution">
    <text evidence="3">The sequence shown here is derived from an EMBL/GenBank/DDBJ whole genome shotgun (WGS) entry which is preliminary data.</text>
</comment>
<keyword evidence="2" id="KW-0472">Membrane</keyword>
<protein>
    <recommendedName>
        <fullName evidence="5">N-acetyltransferase domain-containing protein</fullName>
    </recommendedName>
</protein>
<dbReference type="Proteomes" id="UP000242814">
    <property type="component" value="Unassembled WGS sequence"/>
</dbReference>
<dbReference type="VEuPathDB" id="FungiDB:PADG_05569"/>
<dbReference type="SUPFAM" id="SSF55729">
    <property type="entry name" value="Acyl-CoA N-acyltransferases (Nat)"/>
    <property type="match status" value="1"/>
</dbReference>
<dbReference type="CDD" id="cd04301">
    <property type="entry name" value="NAT_SF"/>
    <property type="match status" value="1"/>
</dbReference>
<keyword evidence="2" id="KW-0812">Transmembrane</keyword>
<dbReference type="VEuPathDB" id="FungiDB:PABG_04919"/>
<feature type="region of interest" description="Disordered" evidence="1">
    <location>
        <begin position="101"/>
        <end position="134"/>
    </location>
</feature>
<name>A0A1D2JP70_PARBR</name>
<evidence type="ECO:0008006" key="5">
    <source>
        <dbReference type="Google" id="ProtNLM"/>
    </source>
</evidence>
<feature type="transmembrane region" description="Helical" evidence="2">
    <location>
        <begin position="172"/>
        <end position="195"/>
    </location>
</feature>
<evidence type="ECO:0000313" key="4">
    <source>
        <dbReference type="Proteomes" id="UP000242814"/>
    </source>
</evidence>
<dbReference type="InterPro" id="IPR016181">
    <property type="entry name" value="Acyl_CoA_acyltransferase"/>
</dbReference>
<evidence type="ECO:0000256" key="2">
    <source>
        <dbReference type="SAM" id="Phobius"/>
    </source>
</evidence>
<evidence type="ECO:0000313" key="3">
    <source>
        <dbReference type="EMBL" id="ODH45000.1"/>
    </source>
</evidence>